<keyword evidence="3" id="KW-0812">Transmembrane</keyword>
<dbReference type="InterPro" id="IPR019734">
    <property type="entry name" value="TPR_rpt"/>
</dbReference>
<name>A0A4Z0G4N4_9ACTN</name>
<feature type="transmembrane region" description="Helical" evidence="3">
    <location>
        <begin position="231"/>
        <end position="250"/>
    </location>
</feature>
<evidence type="ECO:0000256" key="2">
    <source>
        <dbReference type="ARBA" id="ARBA00022803"/>
    </source>
</evidence>
<feature type="transmembrane region" description="Helical" evidence="3">
    <location>
        <begin position="262"/>
        <end position="283"/>
    </location>
</feature>
<dbReference type="AlphaFoldDB" id="A0A4Z0G4N4"/>
<dbReference type="Proteomes" id="UP000297948">
    <property type="component" value="Unassembled WGS sequence"/>
</dbReference>
<keyword evidence="1" id="KW-0677">Repeat</keyword>
<dbReference type="InterPro" id="IPR011990">
    <property type="entry name" value="TPR-like_helical_dom_sf"/>
</dbReference>
<dbReference type="EMBL" id="SRID01000458">
    <property type="protein sequence ID" value="TGA89750.1"/>
    <property type="molecule type" value="Genomic_DNA"/>
</dbReference>
<protein>
    <submittedName>
        <fullName evidence="4">Uncharacterized protein</fullName>
    </submittedName>
</protein>
<evidence type="ECO:0000256" key="3">
    <source>
        <dbReference type="SAM" id="Phobius"/>
    </source>
</evidence>
<dbReference type="SMART" id="SM00028">
    <property type="entry name" value="TPR"/>
    <property type="match status" value="4"/>
</dbReference>
<dbReference type="SUPFAM" id="SSF48452">
    <property type="entry name" value="TPR-like"/>
    <property type="match status" value="1"/>
</dbReference>
<comment type="caution">
    <text evidence="4">The sequence shown here is derived from an EMBL/GenBank/DDBJ whole genome shotgun (WGS) entry which is preliminary data.</text>
</comment>
<dbReference type="OrthoDB" id="4201407at2"/>
<dbReference type="PANTHER" id="PTHR44858:SF1">
    <property type="entry name" value="UDP-N-ACETYLGLUCOSAMINE--PEPTIDE N-ACETYLGLUCOSAMINYLTRANSFERASE SPINDLY-RELATED"/>
    <property type="match status" value="1"/>
</dbReference>
<dbReference type="RefSeq" id="WP_135342098.1">
    <property type="nucleotide sequence ID" value="NZ_JBHLTX010000012.1"/>
</dbReference>
<keyword evidence="2" id="KW-0802">TPR repeat</keyword>
<keyword evidence="5" id="KW-1185">Reference proteome</keyword>
<accession>A0A4Z0G4N4</accession>
<dbReference type="InterPro" id="IPR050498">
    <property type="entry name" value="Ycf3"/>
</dbReference>
<reference evidence="4 5" key="1">
    <citation type="submission" date="2019-03" db="EMBL/GenBank/DDBJ databases">
        <authorList>
            <person name="Gonzalez-Pimentel J.L."/>
        </authorList>
    </citation>
    <scope>NUCLEOTIDE SEQUENCE [LARGE SCALE GENOMIC DNA]</scope>
    <source>
        <strain evidence="4 5">JCM 31289</strain>
    </source>
</reference>
<gene>
    <name evidence="4" type="ORF">E4099_29050</name>
</gene>
<keyword evidence="3" id="KW-0472">Membrane</keyword>
<organism evidence="4 5">
    <name type="scientific">Streptomyces palmae</name>
    <dbReference type="NCBI Taxonomy" id="1701085"/>
    <lineage>
        <taxon>Bacteria</taxon>
        <taxon>Bacillati</taxon>
        <taxon>Actinomycetota</taxon>
        <taxon>Actinomycetes</taxon>
        <taxon>Kitasatosporales</taxon>
        <taxon>Streptomycetaceae</taxon>
        <taxon>Streptomyces</taxon>
    </lineage>
</organism>
<dbReference type="PANTHER" id="PTHR44858">
    <property type="entry name" value="TETRATRICOPEPTIDE REPEAT PROTEIN 6"/>
    <property type="match status" value="1"/>
</dbReference>
<feature type="transmembrane region" description="Helical" evidence="3">
    <location>
        <begin position="303"/>
        <end position="322"/>
    </location>
</feature>
<keyword evidence="3" id="KW-1133">Transmembrane helix</keyword>
<sequence>MSNQTKHPDVARAEALLEVGRPEEARALLYTYLNVHQHDAVAWTLTAACFIDMRKWGGALNTAEVALRVNPEHAMAHIHRSTALLKLGRAREAVAAAREAGRLAPHHWLPHAALSHALRGAGAFPEALAAGEESIRLAPEQTVPYFARYFALLALGERERAMQTMHEVLRIDPGNANAHNNLAADRLDDKGGDLFAATEDLAIALAHNPTSQWSRHNLEVIAYRMLRRARWLALGCLLVALAAMVVADAAQEEKLTRLPLPYQLAALAVMAGGWAVWAARTYLKLPPRMRAPMRGLPRRSYPAGAMAFGAVWCTLCAVLLVVTPLLDTWAFAAFLHAGWGVLLLSAASAEREVRRRAQAVR</sequence>
<feature type="transmembrane region" description="Helical" evidence="3">
    <location>
        <begin position="328"/>
        <end position="347"/>
    </location>
</feature>
<proteinExistence type="predicted"/>
<dbReference type="Gene3D" id="1.25.40.10">
    <property type="entry name" value="Tetratricopeptide repeat domain"/>
    <property type="match status" value="1"/>
</dbReference>
<evidence type="ECO:0000313" key="5">
    <source>
        <dbReference type="Proteomes" id="UP000297948"/>
    </source>
</evidence>
<evidence type="ECO:0000256" key="1">
    <source>
        <dbReference type="ARBA" id="ARBA00022737"/>
    </source>
</evidence>
<evidence type="ECO:0000313" key="4">
    <source>
        <dbReference type="EMBL" id="TGA89750.1"/>
    </source>
</evidence>